<reference evidence="8 9" key="1">
    <citation type="journal article" date="2023" name="G3 (Bethesda)">
        <title>A chromosome-level genome assembly of Zasmidium syzygii isolated from banana leaves.</title>
        <authorList>
            <person name="van Westerhoven A.C."/>
            <person name="Mehrabi R."/>
            <person name="Talebi R."/>
            <person name="Steentjes M.B.F."/>
            <person name="Corcolon B."/>
            <person name="Chong P.A."/>
            <person name="Kema G.H.J."/>
            <person name="Seidl M.F."/>
        </authorList>
    </citation>
    <scope>NUCLEOTIDE SEQUENCE [LARGE SCALE GENOMIC DNA]</scope>
    <source>
        <strain evidence="8 9">P124</strain>
    </source>
</reference>
<evidence type="ECO:0000256" key="5">
    <source>
        <dbReference type="ARBA" id="ARBA00022801"/>
    </source>
</evidence>
<dbReference type="Proteomes" id="UP001305779">
    <property type="component" value="Unassembled WGS sequence"/>
</dbReference>
<sequence>MYKILAITLACLSLTNSQFPPTPEGLTIIHSQFNDNNSICETTPGVRSFAGYVHLPPYVLAEHGVANQSWPINTFFWFFESRRKDPKNAPLLIWINGGPGAASSGNAFGNVGPCKVHSDANSTYLNEWSWNNEANLMFIDQPVQVGLSYDTLQNITFNRINGNVTLLNKGDAIPDQNTTLAVGTWPSTDTYKTSLGSIDAAYALWHFAQAWFQEFPEHEASSVSLSGVSYGGKYAPAIFTFFEEQNERIRNGTWKIPGQQNILPLDTLIIDSGCIDLPGSWFSYPEMAVNNTYGIRAVNDTILDKMLDDLNREGGCLDQAYQCGNLSLQYDPFNLRLNESVNRICNDAGRFCDRRVQGPFAYSGKSFYDITVPSDLSRAPPFSRAYLQRPHVQQALGMRVNWTSGSAWVAEANQRVGDFARPGWPQKLAYLLEKGVKVAFVYGDKDYICNWLGGEAISLALNWTNSTAFHTAGYENILTNTSYIGGTVRQSGPLSFSRVYQTGHGIAGLQPETAFRIIERAMAGRDVATGTRPIYAEDGSTYSSTGLKDTYGIKNEFLPTEVLQVCYVLDVNATCTDEQVEQIENGTAVIREFMLVDNNSTARFPQIVGTEVP</sequence>
<dbReference type="EMBL" id="JAXOVC010000001">
    <property type="protein sequence ID" value="KAK4506344.1"/>
    <property type="molecule type" value="Genomic_DNA"/>
</dbReference>
<evidence type="ECO:0000256" key="1">
    <source>
        <dbReference type="ARBA" id="ARBA00009431"/>
    </source>
</evidence>
<feature type="signal peptide" evidence="7">
    <location>
        <begin position="1"/>
        <end position="17"/>
    </location>
</feature>
<dbReference type="InterPro" id="IPR029058">
    <property type="entry name" value="AB_hydrolase_fold"/>
</dbReference>
<evidence type="ECO:0008006" key="10">
    <source>
        <dbReference type="Google" id="ProtNLM"/>
    </source>
</evidence>
<evidence type="ECO:0000256" key="3">
    <source>
        <dbReference type="ARBA" id="ARBA00022670"/>
    </source>
</evidence>
<organism evidence="8 9">
    <name type="scientific">Zasmidium cellare</name>
    <name type="common">Wine cellar mold</name>
    <name type="synonym">Racodium cellare</name>
    <dbReference type="NCBI Taxonomy" id="395010"/>
    <lineage>
        <taxon>Eukaryota</taxon>
        <taxon>Fungi</taxon>
        <taxon>Dikarya</taxon>
        <taxon>Ascomycota</taxon>
        <taxon>Pezizomycotina</taxon>
        <taxon>Dothideomycetes</taxon>
        <taxon>Dothideomycetidae</taxon>
        <taxon>Mycosphaerellales</taxon>
        <taxon>Mycosphaerellaceae</taxon>
        <taxon>Zasmidium</taxon>
    </lineage>
</organism>
<comment type="similarity">
    <text evidence="1">Belongs to the peptidase S10 family.</text>
</comment>
<dbReference type="Gene3D" id="3.40.50.1820">
    <property type="entry name" value="alpha/beta hydrolase"/>
    <property type="match status" value="1"/>
</dbReference>
<keyword evidence="4 7" id="KW-0732">Signal</keyword>
<comment type="caution">
    <text evidence="8">The sequence shown here is derived from an EMBL/GenBank/DDBJ whole genome shotgun (WGS) entry which is preliminary data.</text>
</comment>
<gene>
    <name evidence="8" type="ORF">PRZ48_000074</name>
</gene>
<protein>
    <recommendedName>
        <fullName evidence="10">Carboxypeptidase</fullName>
    </recommendedName>
</protein>
<proteinExistence type="inferred from homology"/>
<evidence type="ECO:0000313" key="9">
    <source>
        <dbReference type="Proteomes" id="UP001305779"/>
    </source>
</evidence>
<dbReference type="InterPro" id="IPR001563">
    <property type="entry name" value="Peptidase_S10"/>
</dbReference>
<dbReference type="SUPFAM" id="SSF53474">
    <property type="entry name" value="alpha/beta-Hydrolases"/>
    <property type="match status" value="1"/>
</dbReference>
<keyword evidence="2" id="KW-0121">Carboxypeptidase</keyword>
<keyword evidence="6" id="KW-0325">Glycoprotein</keyword>
<evidence type="ECO:0000256" key="7">
    <source>
        <dbReference type="SAM" id="SignalP"/>
    </source>
</evidence>
<evidence type="ECO:0000256" key="4">
    <source>
        <dbReference type="ARBA" id="ARBA00022729"/>
    </source>
</evidence>
<dbReference type="Pfam" id="PF00450">
    <property type="entry name" value="Peptidase_S10"/>
    <property type="match status" value="1"/>
</dbReference>
<keyword evidence="5" id="KW-0378">Hydrolase</keyword>
<evidence type="ECO:0000256" key="2">
    <source>
        <dbReference type="ARBA" id="ARBA00022645"/>
    </source>
</evidence>
<name>A0ABR0EXG7_ZASCE</name>
<evidence type="ECO:0000256" key="6">
    <source>
        <dbReference type="ARBA" id="ARBA00023180"/>
    </source>
</evidence>
<evidence type="ECO:0000313" key="8">
    <source>
        <dbReference type="EMBL" id="KAK4506344.1"/>
    </source>
</evidence>
<feature type="chain" id="PRO_5046811360" description="Carboxypeptidase" evidence="7">
    <location>
        <begin position="18"/>
        <end position="613"/>
    </location>
</feature>
<dbReference type="PRINTS" id="PR00724">
    <property type="entry name" value="CRBOXYPTASEC"/>
</dbReference>
<keyword evidence="3" id="KW-0645">Protease</keyword>
<dbReference type="PANTHER" id="PTHR11802:SF189">
    <property type="entry name" value="CARBOXYPEPTIDASE"/>
    <property type="match status" value="1"/>
</dbReference>
<accession>A0ABR0EXG7</accession>
<keyword evidence="9" id="KW-1185">Reference proteome</keyword>
<dbReference type="PANTHER" id="PTHR11802">
    <property type="entry name" value="SERINE PROTEASE FAMILY S10 SERINE CARBOXYPEPTIDASE"/>
    <property type="match status" value="1"/>
</dbReference>